<name>A0A239J8J6_9SPHN</name>
<evidence type="ECO:0000313" key="3">
    <source>
        <dbReference type="Proteomes" id="UP000198339"/>
    </source>
</evidence>
<protein>
    <recommendedName>
        <fullName evidence="4">Carbohydrate binding domain-containing protein</fullName>
    </recommendedName>
</protein>
<dbReference type="Gene3D" id="2.60.120.260">
    <property type="entry name" value="Galactose-binding domain-like"/>
    <property type="match status" value="2"/>
</dbReference>
<evidence type="ECO:0000313" key="2">
    <source>
        <dbReference type="EMBL" id="SNT02187.1"/>
    </source>
</evidence>
<dbReference type="Proteomes" id="UP000198339">
    <property type="component" value="Unassembled WGS sequence"/>
</dbReference>
<dbReference type="SUPFAM" id="SSF49785">
    <property type="entry name" value="Galactose-binding domain-like"/>
    <property type="match status" value="2"/>
</dbReference>
<dbReference type="RefSeq" id="WP_089216444.1">
    <property type="nucleotide sequence ID" value="NZ_FZPA01000009.1"/>
</dbReference>
<dbReference type="OrthoDB" id="7561968at2"/>
<dbReference type="EMBL" id="FZPA01000009">
    <property type="protein sequence ID" value="SNT02187.1"/>
    <property type="molecule type" value="Genomic_DNA"/>
</dbReference>
<evidence type="ECO:0000256" key="1">
    <source>
        <dbReference type="SAM" id="SignalP"/>
    </source>
</evidence>
<keyword evidence="3" id="KW-1185">Reference proteome</keyword>
<gene>
    <name evidence="2" type="ORF">SAMN06295955_109133</name>
</gene>
<sequence length="366" mass="37700">MSHWKLPALAALACAAVPAAAAEQNADLAALDAQLPGELINDPSSLDWASYGAGLKREGVEAEVAGGAAIRFSVGAKSAHPYEIAASFPLTAAVAKGEQVTVGFWARTISADTPDGKGVVTVRVQQNASPYDGFADRTVAVGPDWSWYEASGVATVKLGKGAGQVVLQLGGAKQLVEIGQAIVVKGAPRIVGETAAPAAGKAAAVEVPDLLKDAGRLINDPADRRWGYNGPDGGMAPRDDKTIWLGKATRFTTRAVGANRWDVGTAIPIGEALKAGEKLLVAIAARTESAATDDGKALVGIRIQTNAPPYDGFGDAAFKVGPSWQLIRVPLTVAQDMAADQATVALQFAGAVQAVDIGPVYLFKVE</sequence>
<keyword evidence="1" id="KW-0732">Signal</keyword>
<accession>A0A239J8J6</accession>
<feature type="chain" id="PRO_5012218577" description="Carbohydrate binding domain-containing protein" evidence="1">
    <location>
        <begin position="22"/>
        <end position="366"/>
    </location>
</feature>
<organism evidence="2 3">
    <name type="scientific">Sphingopyxis indica</name>
    <dbReference type="NCBI Taxonomy" id="436663"/>
    <lineage>
        <taxon>Bacteria</taxon>
        <taxon>Pseudomonadati</taxon>
        <taxon>Pseudomonadota</taxon>
        <taxon>Alphaproteobacteria</taxon>
        <taxon>Sphingomonadales</taxon>
        <taxon>Sphingomonadaceae</taxon>
        <taxon>Sphingopyxis</taxon>
    </lineage>
</organism>
<proteinExistence type="predicted"/>
<reference evidence="2 3" key="1">
    <citation type="submission" date="2017-06" db="EMBL/GenBank/DDBJ databases">
        <authorList>
            <person name="Kim H.J."/>
            <person name="Triplett B.A."/>
        </authorList>
    </citation>
    <scope>NUCLEOTIDE SEQUENCE [LARGE SCALE GENOMIC DNA]</scope>
    <source>
        <strain evidence="2 3">DS15</strain>
    </source>
</reference>
<evidence type="ECO:0008006" key="4">
    <source>
        <dbReference type="Google" id="ProtNLM"/>
    </source>
</evidence>
<dbReference type="AlphaFoldDB" id="A0A239J8J6"/>
<feature type="signal peptide" evidence="1">
    <location>
        <begin position="1"/>
        <end position="21"/>
    </location>
</feature>
<dbReference type="InterPro" id="IPR008979">
    <property type="entry name" value="Galactose-bd-like_sf"/>
</dbReference>